<dbReference type="InterPro" id="IPR013424">
    <property type="entry name" value="Ice-binding_C"/>
</dbReference>
<dbReference type="NCBIfam" id="TIGR02595">
    <property type="entry name" value="PEP_CTERM"/>
    <property type="match status" value="1"/>
</dbReference>
<evidence type="ECO:0000256" key="1">
    <source>
        <dbReference type="SAM" id="SignalP"/>
    </source>
</evidence>
<dbReference type="AlphaFoldDB" id="A0A5C6EDB8"/>
<dbReference type="EMBL" id="SJPX01000005">
    <property type="protein sequence ID" value="TWU47693.1"/>
    <property type="molecule type" value="Genomic_DNA"/>
</dbReference>
<evidence type="ECO:0000259" key="2">
    <source>
        <dbReference type="Pfam" id="PF07589"/>
    </source>
</evidence>
<proteinExistence type="predicted"/>
<organism evidence="3 4">
    <name type="scientific">Rubripirellula reticaptiva</name>
    <dbReference type="NCBI Taxonomy" id="2528013"/>
    <lineage>
        <taxon>Bacteria</taxon>
        <taxon>Pseudomonadati</taxon>
        <taxon>Planctomycetota</taxon>
        <taxon>Planctomycetia</taxon>
        <taxon>Pirellulales</taxon>
        <taxon>Pirellulaceae</taxon>
        <taxon>Rubripirellula</taxon>
    </lineage>
</organism>
<protein>
    <recommendedName>
        <fullName evidence="2">Ice-binding protein C-terminal domain-containing protein</fullName>
    </recommendedName>
</protein>
<dbReference type="RefSeq" id="WP_146536170.1">
    <property type="nucleotide sequence ID" value="NZ_SJPX01000005.1"/>
</dbReference>
<keyword evidence="4" id="KW-1185">Reference proteome</keyword>
<comment type="caution">
    <text evidence="3">The sequence shown here is derived from an EMBL/GenBank/DDBJ whole genome shotgun (WGS) entry which is preliminary data.</text>
</comment>
<accession>A0A5C6EDB8</accession>
<evidence type="ECO:0000313" key="4">
    <source>
        <dbReference type="Proteomes" id="UP000317977"/>
    </source>
</evidence>
<dbReference type="Pfam" id="PF07589">
    <property type="entry name" value="PEP-CTERM"/>
    <property type="match status" value="1"/>
</dbReference>
<keyword evidence="1" id="KW-0732">Signal</keyword>
<feature type="domain" description="Ice-binding protein C-terminal" evidence="2">
    <location>
        <begin position="199"/>
        <end position="222"/>
    </location>
</feature>
<gene>
    <name evidence="3" type="ORF">Poly59_45340</name>
</gene>
<dbReference type="Proteomes" id="UP000317977">
    <property type="component" value="Unassembled WGS sequence"/>
</dbReference>
<evidence type="ECO:0000313" key="3">
    <source>
        <dbReference type="EMBL" id="TWU47693.1"/>
    </source>
</evidence>
<name>A0A5C6EDB8_9BACT</name>
<feature type="chain" id="PRO_5023084160" description="Ice-binding protein C-terminal domain-containing protein" evidence="1">
    <location>
        <begin position="25"/>
        <end position="225"/>
    </location>
</feature>
<feature type="signal peptide" evidence="1">
    <location>
        <begin position="1"/>
        <end position="24"/>
    </location>
</feature>
<reference evidence="3 4" key="1">
    <citation type="submission" date="2019-02" db="EMBL/GenBank/DDBJ databases">
        <title>Deep-cultivation of Planctomycetes and their phenomic and genomic characterization uncovers novel biology.</title>
        <authorList>
            <person name="Wiegand S."/>
            <person name="Jogler M."/>
            <person name="Boedeker C."/>
            <person name="Pinto D."/>
            <person name="Vollmers J."/>
            <person name="Rivas-Marin E."/>
            <person name="Kohn T."/>
            <person name="Peeters S.H."/>
            <person name="Heuer A."/>
            <person name="Rast P."/>
            <person name="Oberbeckmann S."/>
            <person name="Bunk B."/>
            <person name="Jeske O."/>
            <person name="Meyerdierks A."/>
            <person name="Storesund J.E."/>
            <person name="Kallscheuer N."/>
            <person name="Luecker S."/>
            <person name="Lage O.M."/>
            <person name="Pohl T."/>
            <person name="Merkel B.J."/>
            <person name="Hornburger P."/>
            <person name="Mueller R.-W."/>
            <person name="Bruemmer F."/>
            <person name="Labrenz M."/>
            <person name="Spormann A.M."/>
            <person name="Op Den Camp H."/>
            <person name="Overmann J."/>
            <person name="Amann R."/>
            <person name="Jetten M.S.M."/>
            <person name="Mascher T."/>
            <person name="Medema M.H."/>
            <person name="Devos D.P."/>
            <person name="Kaster A.-K."/>
            <person name="Ovreas L."/>
            <person name="Rohde M."/>
            <person name="Galperin M.Y."/>
            <person name="Jogler C."/>
        </authorList>
    </citation>
    <scope>NUCLEOTIDE SEQUENCE [LARGE SCALE GENOMIC DNA]</scope>
    <source>
        <strain evidence="3 4">Poly59</strain>
    </source>
</reference>
<sequence precursor="true">MFFKYRHIALILCFSLGFPSISIADFVLHFVNSDDEIVTALNVNPGESVSFKLILTQTNSETRLSDEGLNLFDASITSNNLLFGTPTGISLDAAFSESLLGASTFSAEDYEFHGTAPVLSPDSAVTPNFFSTPTLLIHDSILLGTGTYLVDSMATGTATLTAAGIPFDIFPSFVLAADNPVFATQFNPTPAMLTLQANAVPEPSSAVLIGLAIAVGGLRLRRRRV</sequence>